<sequence>MGFWGYLVVGRDDRPLPELYTMRPYHSGIAGNRARADNWQVCSLGSGVAVPDPVRLLVDLSAETRAPALMASVVNDDCVSVEGFSSDGYWQACPPRRGRDGAAAGRWELREEACAREAAARAAGWAVAAGRPVTAEPITALLITCGDRRVDGFFEEFLVRLGLGPCPN</sequence>
<comment type="caution">
    <text evidence="1">The sequence shown here is derived from an EMBL/GenBank/DDBJ whole genome shotgun (WGS) entry which is preliminary data.</text>
</comment>
<organism evidence="1 2">
    <name type="scientific">Actinomadura miaoliensis</name>
    <dbReference type="NCBI Taxonomy" id="430685"/>
    <lineage>
        <taxon>Bacteria</taxon>
        <taxon>Bacillati</taxon>
        <taxon>Actinomycetota</taxon>
        <taxon>Actinomycetes</taxon>
        <taxon>Streptosporangiales</taxon>
        <taxon>Thermomonosporaceae</taxon>
        <taxon>Actinomadura</taxon>
    </lineage>
</organism>
<evidence type="ECO:0000313" key="1">
    <source>
        <dbReference type="EMBL" id="GAA4088962.1"/>
    </source>
</evidence>
<name>A0ABP7WHP5_9ACTN</name>
<reference evidence="2" key="1">
    <citation type="journal article" date="2019" name="Int. J. Syst. Evol. Microbiol.">
        <title>The Global Catalogue of Microorganisms (GCM) 10K type strain sequencing project: providing services to taxonomists for standard genome sequencing and annotation.</title>
        <authorList>
            <consortium name="The Broad Institute Genomics Platform"/>
            <consortium name="The Broad Institute Genome Sequencing Center for Infectious Disease"/>
            <person name="Wu L."/>
            <person name="Ma J."/>
        </authorList>
    </citation>
    <scope>NUCLEOTIDE SEQUENCE [LARGE SCALE GENOMIC DNA]</scope>
    <source>
        <strain evidence="2">JCM 16702</strain>
    </source>
</reference>
<protein>
    <submittedName>
        <fullName evidence="1">Uncharacterized protein</fullName>
    </submittedName>
</protein>
<dbReference type="EMBL" id="BAAAZG010000043">
    <property type="protein sequence ID" value="GAA4088962.1"/>
    <property type="molecule type" value="Genomic_DNA"/>
</dbReference>
<dbReference type="RefSeq" id="WP_344953577.1">
    <property type="nucleotide sequence ID" value="NZ_BAAAZG010000043.1"/>
</dbReference>
<dbReference type="Proteomes" id="UP001500683">
    <property type="component" value="Unassembled WGS sequence"/>
</dbReference>
<accession>A0ABP7WHP5</accession>
<keyword evidence="2" id="KW-1185">Reference proteome</keyword>
<proteinExistence type="predicted"/>
<evidence type="ECO:0000313" key="2">
    <source>
        <dbReference type="Proteomes" id="UP001500683"/>
    </source>
</evidence>
<gene>
    <name evidence="1" type="ORF">GCM10022214_56840</name>
</gene>